<gene>
    <name evidence="1" type="ORF">BCR38DRAFT_404235</name>
</gene>
<evidence type="ECO:0000313" key="2">
    <source>
        <dbReference type="Proteomes" id="UP000193689"/>
    </source>
</evidence>
<dbReference type="InParanoid" id="A0A1Y2EHQ9"/>
<comment type="caution">
    <text evidence="1">The sequence shown here is derived from an EMBL/GenBank/DDBJ whole genome shotgun (WGS) entry which is preliminary data.</text>
</comment>
<dbReference type="GeneID" id="63774040"/>
<sequence>MADLNFSLGVPIPNFACYAYGYNHQSPVQVGQSMRYKQRSCSPGVYETDMPPSTDCCPSTITKYTETCSLCLDCLYDTGRTVFVQSNCSPPATGYQTITATPTTTKPTHPASLPGHCTTIINDLKLQSTTTLEYSCYTHTTTTEHSIYYCDKPTSITCAPTPTHTITAKLPCSIDCCPITSTKVVTKYPLTSCPVPYSCPSQTATVYQTAQCTDILKVPPFNPGRKSWTTSATNTTTTRPP</sequence>
<dbReference type="OrthoDB" id="4753755at2759"/>
<organism evidence="1 2">
    <name type="scientific">Pseudomassariella vexata</name>
    <dbReference type="NCBI Taxonomy" id="1141098"/>
    <lineage>
        <taxon>Eukaryota</taxon>
        <taxon>Fungi</taxon>
        <taxon>Dikarya</taxon>
        <taxon>Ascomycota</taxon>
        <taxon>Pezizomycotina</taxon>
        <taxon>Sordariomycetes</taxon>
        <taxon>Xylariomycetidae</taxon>
        <taxon>Amphisphaeriales</taxon>
        <taxon>Pseudomassariaceae</taxon>
        <taxon>Pseudomassariella</taxon>
    </lineage>
</organism>
<evidence type="ECO:0000313" key="1">
    <source>
        <dbReference type="EMBL" id="ORY71112.1"/>
    </source>
</evidence>
<dbReference type="EMBL" id="MCFJ01000001">
    <property type="protein sequence ID" value="ORY71112.1"/>
    <property type="molecule type" value="Genomic_DNA"/>
</dbReference>
<name>A0A1Y2EHQ9_9PEZI</name>
<dbReference type="AlphaFoldDB" id="A0A1Y2EHQ9"/>
<reference evidence="1 2" key="1">
    <citation type="submission" date="2016-07" db="EMBL/GenBank/DDBJ databases">
        <title>Pervasive Adenine N6-methylation of Active Genes in Fungi.</title>
        <authorList>
            <consortium name="DOE Joint Genome Institute"/>
            <person name="Mondo S.J."/>
            <person name="Dannebaum R.O."/>
            <person name="Kuo R.C."/>
            <person name="Labutti K."/>
            <person name="Haridas S."/>
            <person name="Kuo A."/>
            <person name="Salamov A."/>
            <person name="Ahrendt S.R."/>
            <person name="Lipzen A."/>
            <person name="Sullivan W."/>
            <person name="Andreopoulos W.B."/>
            <person name="Clum A."/>
            <person name="Lindquist E."/>
            <person name="Daum C."/>
            <person name="Ramamoorthy G.K."/>
            <person name="Gryganskyi A."/>
            <person name="Culley D."/>
            <person name="Magnuson J.K."/>
            <person name="James T.Y."/>
            <person name="O'Malley M.A."/>
            <person name="Stajich J.E."/>
            <person name="Spatafora J.W."/>
            <person name="Visel A."/>
            <person name="Grigoriev I.V."/>
        </authorList>
    </citation>
    <scope>NUCLEOTIDE SEQUENCE [LARGE SCALE GENOMIC DNA]</scope>
    <source>
        <strain evidence="1 2">CBS 129021</strain>
    </source>
</reference>
<dbReference type="Proteomes" id="UP000193689">
    <property type="component" value="Unassembled WGS sequence"/>
</dbReference>
<dbReference type="RefSeq" id="XP_040720704.1">
    <property type="nucleotide sequence ID" value="XM_040857828.1"/>
</dbReference>
<accession>A0A1Y2EHQ9</accession>
<protein>
    <submittedName>
        <fullName evidence="1">Uncharacterized protein</fullName>
    </submittedName>
</protein>
<proteinExistence type="predicted"/>
<keyword evidence="2" id="KW-1185">Reference proteome</keyword>